<sequence length="128" mass="14441">MMHTISKFALLVVLSLLFSFQAHAREAITADVYFNRAGTKILSGVANVATGWMELPKNISLWSQRDQNALIGVTEGLLWGVFHTVGRTGNGALDLVTFWLPTYPIPDPLFVWDDFSKESEYYGWRMGR</sequence>
<organism evidence="2 3">
    <name type="scientific">Nitrosomonas oligotropha</name>
    <dbReference type="NCBI Taxonomy" id="42354"/>
    <lineage>
        <taxon>Bacteria</taxon>
        <taxon>Pseudomonadati</taxon>
        <taxon>Pseudomonadota</taxon>
        <taxon>Betaproteobacteria</taxon>
        <taxon>Nitrosomonadales</taxon>
        <taxon>Nitrosomonadaceae</taxon>
        <taxon>Nitrosomonas</taxon>
    </lineage>
</organism>
<gene>
    <name evidence="2" type="ORF">SAMN05216333_12034</name>
</gene>
<keyword evidence="1" id="KW-0732">Signal</keyword>
<reference evidence="3" key="1">
    <citation type="submission" date="2016-10" db="EMBL/GenBank/DDBJ databases">
        <authorList>
            <person name="Varghese N."/>
            <person name="Submissions S."/>
        </authorList>
    </citation>
    <scope>NUCLEOTIDE SEQUENCE [LARGE SCALE GENOMIC DNA]</scope>
    <source>
        <strain evidence="3">Nm76</strain>
    </source>
</reference>
<feature type="chain" id="PRO_5011468816" evidence="1">
    <location>
        <begin position="25"/>
        <end position="128"/>
    </location>
</feature>
<keyword evidence="3" id="KW-1185">Reference proteome</keyword>
<evidence type="ECO:0000256" key="1">
    <source>
        <dbReference type="SAM" id="SignalP"/>
    </source>
</evidence>
<dbReference type="Proteomes" id="UP000198814">
    <property type="component" value="Unassembled WGS sequence"/>
</dbReference>
<dbReference type="RefSeq" id="WP_256206257.1">
    <property type="nucleotide sequence ID" value="NZ_FNOE01000021.1"/>
</dbReference>
<feature type="signal peptide" evidence="1">
    <location>
        <begin position="1"/>
        <end position="24"/>
    </location>
</feature>
<proteinExistence type="predicted"/>
<dbReference type="AlphaFoldDB" id="A0A1H8SUR3"/>
<evidence type="ECO:0000313" key="3">
    <source>
        <dbReference type="Proteomes" id="UP000198814"/>
    </source>
</evidence>
<dbReference type="NCBIfam" id="TIGR04073">
    <property type="entry name" value="exo_TIGR04073"/>
    <property type="match status" value="1"/>
</dbReference>
<dbReference type="EMBL" id="FODO01000020">
    <property type="protein sequence ID" value="SEO82108.1"/>
    <property type="molecule type" value="Genomic_DNA"/>
</dbReference>
<name>A0A1H8SUR3_9PROT</name>
<protein>
    <submittedName>
        <fullName evidence="2">Putative exosortase-associated protein, TIGR04073 family</fullName>
    </submittedName>
</protein>
<accession>A0A1H8SUR3</accession>
<dbReference type="InterPro" id="IPR023824">
    <property type="entry name" value="CHP04073_exosortase-affil"/>
</dbReference>
<evidence type="ECO:0000313" key="2">
    <source>
        <dbReference type="EMBL" id="SEO82108.1"/>
    </source>
</evidence>